<dbReference type="OrthoDB" id="10250354at2759"/>
<dbReference type="Gramene" id="CDP20677">
    <property type="protein sequence ID" value="CDP20677"/>
    <property type="gene ID" value="GSCOC_T00007019001"/>
</dbReference>
<evidence type="ECO:0000256" key="1">
    <source>
        <dbReference type="SAM" id="MobiDB-lite"/>
    </source>
</evidence>
<keyword evidence="4" id="KW-1185">Reference proteome</keyword>
<dbReference type="EMBL" id="HG740614">
    <property type="protein sequence ID" value="CDP20677.1"/>
    <property type="molecule type" value="Genomic_DNA"/>
</dbReference>
<dbReference type="InterPro" id="IPR024593">
    <property type="entry name" value="DUF3444"/>
</dbReference>
<feature type="compositionally biased region" description="Basic and acidic residues" evidence="1">
    <location>
        <begin position="192"/>
        <end position="202"/>
    </location>
</feature>
<protein>
    <submittedName>
        <fullName evidence="3">DH200=94 genomic scaffold, scaffold_1530</fullName>
    </submittedName>
</protein>
<accession>A0A068VJB9</accession>
<organism evidence="3 4">
    <name type="scientific">Coffea canephora</name>
    <name type="common">Robusta coffee</name>
    <dbReference type="NCBI Taxonomy" id="49390"/>
    <lineage>
        <taxon>Eukaryota</taxon>
        <taxon>Viridiplantae</taxon>
        <taxon>Streptophyta</taxon>
        <taxon>Embryophyta</taxon>
        <taxon>Tracheophyta</taxon>
        <taxon>Spermatophyta</taxon>
        <taxon>Magnoliopsida</taxon>
        <taxon>eudicotyledons</taxon>
        <taxon>Gunneridae</taxon>
        <taxon>Pentapetalae</taxon>
        <taxon>asterids</taxon>
        <taxon>lamiids</taxon>
        <taxon>Gentianales</taxon>
        <taxon>Rubiaceae</taxon>
        <taxon>Ixoroideae</taxon>
        <taxon>Gardenieae complex</taxon>
        <taxon>Bertiereae - Coffeeae clade</taxon>
        <taxon>Coffeeae</taxon>
        <taxon>Coffea</taxon>
    </lineage>
</organism>
<evidence type="ECO:0000313" key="4">
    <source>
        <dbReference type="Proteomes" id="UP000295252"/>
    </source>
</evidence>
<dbReference type="InParanoid" id="A0A068VJB9"/>
<dbReference type="PANTHER" id="PTHR45089:SF57">
    <property type="entry name" value="DNAJ HEAT SHOCK N-TERMINAL DOMAIN-CONTAINING PROTEIN"/>
    <property type="match status" value="1"/>
</dbReference>
<dbReference type="PhylomeDB" id="A0A068VJB9"/>
<reference evidence="4" key="1">
    <citation type="journal article" date="2014" name="Science">
        <title>The coffee genome provides insight into the convergent evolution of caffeine biosynthesis.</title>
        <authorList>
            <person name="Denoeud F."/>
            <person name="Carretero-Paulet L."/>
            <person name="Dereeper A."/>
            <person name="Droc G."/>
            <person name="Guyot R."/>
            <person name="Pietrella M."/>
            <person name="Zheng C."/>
            <person name="Alberti A."/>
            <person name="Anthony F."/>
            <person name="Aprea G."/>
            <person name="Aury J.M."/>
            <person name="Bento P."/>
            <person name="Bernard M."/>
            <person name="Bocs S."/>
            <person name="Campa C."/>
            <person name="Cenci A."/>
            <person name="Combes M.C."/>
            <person name="Crouzillat D."/>
            <person name="Da Silva C."/>
            <person name="Daddiego L."/>
            <person name="De Bellis F."/>
            <person name="Dussert S."/>
            <person name="Garsmeur O."/>
            <person name="Gayraud T."/>
            <person name="Guignon V."/>
            <person name="Jahn K."/>
            <person name="Jamilloux V."/>
            <person name="Joet T."/>
            <person name="Labadie K."/>
            <person name="Lan T."/>
            <person name="Leclercq J."/>
            <person name="Lepelley M."/>
            <person name="Leroy T."/>
            <person name="Li L.T."/>
            <person name="Librado P."/>
            <person name="Lopez L."/>
            <person name="Munoz A."/>
            <person name="Noel B."/>
            <person name="Pallavicini A."/>
            <person name="Perrotta G."/>
            <person name="Poncet V."/>
            <person name="Pot D."/>
            <person name="Priyono X."/>
            <person name="Rigoreau M."/>
            <person name="Rouard M."/>
            <person name="Rozas J."/>
            <person name="Tranchant-Dubreuil C."/>
            <person name="VanBuren R."/>
            <person name="Zhang Q."/>
            <person name="Andrade A.C."/>
            <person name="Argout X."/>
            <person name="Bertrand B."/>
            <person name="de Kochko A."/>
            <person name="Graziosi G."/>
            <person name="Henry R.J."/>
            <person name="Jayarama X."/>
            <person name="Ming R."/>
            <person name="Nagai C."/>
            <person name="Rounsley S."/>
            <person name="Sankoff D."/>
            <person name="Giuliano G."/>
            <person name="Albert V.A."/>
            <person name="Wincker P."/>
            <person name="Lashermes P."/>
        </authorList>
    </citation>
    <scope>NUCLEOTIDE SEQUENCE [LARGE SCALE GENOMIC DNA]</scope>
    <source>
        <strain evidence="4">cv. DH200-94</strain>
    </source>
</reference>
<dbReference type="Pfam" id="PF11926">
    <property type="entry name" value="DUF3444"/>
    <property type="match status" value="1"/>
</dbReference>
<dbReference type="STRING" id="49390.A0A068VJB9"/>
<feature type="region of interest" description="Disordered" evidence="1">
    <location>
        <begin position="177"/>
        <end position="202"/>
    </location>
</feature>
<dbReference type="AlphaFoldDB" id="A0A068VJB9"/>
<name>A0A068VJB9_COFCA</name>
<proteinExistence type="predicted"/>
<dbReference type="Proteomes" id="UP000295252">
    <property type="component" value="Unassembled WGS sequence"/>
</dbReference>
<evidence type="ECO:0000313" key="3">
    <source>
        <dbReference type="EMBL" id="CDP20677.1"/>
    </source>
</evidence>
<gene>
    <name evidence="3" type="ORF">GSCOC_T00007019001</name>
</gene>
<sequence length="202" mass="23341">MATYGEIDDLPRSYFLVVDVFESRDSGLAKLRVVWLQPLPNYRAWKKDARLPVGCGVFQGGKEQTLSLSLDRLSDQVWCKVKRSSYLIHPSIGEIWALYKDWDIVRWSSSPEKRRQCKYQIVEVLGRKSKGIRVAYSDKLEGFVSLFQRRSQSEKDSFLIEDKKLFRFSHKVPSCKMTGSKRPGVPEESFELDPKDLPADLC</sequence>
<feature type="domain" description="DUF3444" evidence="2">
    <location>
        <begin position="2"/>
        <end position="180"/>
    </location>
</feature>
<evidence type="ECO:0000259" key="2">
    <source>
        <dbReference type="Pfam" id="PF11926"/>
    </source>
</evidence>
<dbReference type="PANTHER" id="PTHR45089">
    <property type="entry name" value="DNAJ HEAT SHOCK AMINO-TERMINAL DOMAIN PROTEIN-RELATED"/>
    <property type="match status" value="1"/>
</dbReference>
<dbReference type="OMA" id="NEQNWVE"/>